<dbReference type="RefSeq" id="WP_263038776.1">
    <property type="nucleotide sequence ID" value="NZ_JAOTPL010000022.1"/>
</dbReference>
<dbReference type="SUPFAM" id="SSF55961">
    <property type="entry name" value="Bet v1-like"/>
    <property type="match status" value="1"/>
</dbReference>
<proteinExistence type="inferred from homology"/>
<dbReference type="Pfam" id="PF08327">
    <property type="entry name" value="AHSA1"/>
    <property type="match status" value="1"/>
</dbReference>
<evidence type="ECO:0000313" key="3">
    <source>
        <dbReference type="EMBL" id="MCU7695288.1"/>
    </source>
</evidence>
<name>A0AAE3IQL7_9BACT</name>
<feature type="domain" description="Activator of Hsp90 ATPase homologue 1/2-like C-terminal" evidence="2">
    <location>
        <begin position="24"/>
        <end position="161"/>
    </location>
</feature>
<dbReference type="CDD" id="cd07814">
    <property type="entry name" value="SRPBCC_CalC_Aha1-like"/>
    <property type="match status" value="1"/>
</dbReference>
<comment type="caution">
    <text evidence="3">The sequence shown here is derived from an EMBL/GenBank/DDBJ whole genome shotgun (WGS) entry which is preliminary data.</text>
</comment>
<dbReference type="AlphaFoldDB" id="A0AAE3IQL7"/>
<dbReference type="EMBL" id="JAOTPL010000022">
    <property type="protein sequence ID" value="MCU7695288.1"/>
    <property type="molecule type" value="Genomic_DNA"/>
</dbReference>
<dbReference type="Gene3D" id="3.30.530.20">
    <property type="match status" value="1"/>
</dbReference>
<evidence type="ECO:0000256" key="1">
    <source>
        <dbReference type="ARBA" id="ARBA00006817"/>
    </source>
</evidence>
<evidence type="ECO:0000259" key="2">
    <source>
        <dbReference type="Pfam" id="PF08327"/>
    </source>
</evidence>
<dbReference type="Proteomes" id="UP001209317">
    <property type="component" value="Unassembled WGS sequence"/>
</dbReference>
<accession>A0AAE3IQL7</accession>
<dbReference type="InterPro" id="IPR023393">
    <property type="entry name" value="START-like_dom_sf"/>
</dbReference>
<comment type="similarity">
    <text evidence="1">Belongs to the AHA1 family.</text>
</comment>
<evidence type="ECO:0000313" key="4">
    <source>
        <dbReference type="Proteomes" id="UP001209317"/>
    </source>
</evidence>
<reference evidence="3" key="1">
    <citation type="submission" date="2022-10" db="EMBL/GenBank/DDBJ databases">
        <authorList>
            <person name="Kim H.S."/>
            <person name="Kim J.-S."/>
            <person name="Suh M.K."/>
            <person name="Eom M.K."/>
            <person name="Lee J.-S."/>
        </authorList>
    </citation>
    <scope>NUCLEOTIDE SEQUENCE</scope>
    <source>
        <strain evidence="3">LIP-5</strain>
    </source>
</reference>
<keyword evidence="4" id="KW-1185">Reference proteome</keyword>
<gene>
    <name evidence="3" type="ORF">OD355_12235</name>
</gene>
<dbReference type="InterPro" id="IPR013538">
    <property type="entry name" value="ASHA1/2-like_C"/>
</dbReference>
<organism evidence="3 4">
    <name type="scientific">Haoranjiania flava</name>
    <dbReference type="NCBI Taxonomy" id="1856322"/>
    <lineage>
        <taxon>Bacteria</taxon>
        <taxon>Pseudomonadati</taxon>
        <taxon>Bacteroidota</taxon>
        <taxon>Chitinophagia</taxon>
        <taxon>Chitinophagales</taxon>
        <taxon>Chitinophagaceae</taxon>
        <taxon>Haoranjiania</taxon>
    </lineage>
</organism>
<sequence length="164" mass="18948">MSTTKTIVTKDVTAKKITVSREFDAPVSLVWRAYTDSEILDQWWGPSPWKAKTKSMDFREGGQWLYVMTGPDKEEHWSLMQYIKINTEKDFSANDAFCDENGNINTEMPGSKWFNRFIKTDNGTEVVAELSFETKEQMDELIKMGFEEGFKQGLEQLQALLPKL</sequence>
<protein>
    <submittedName>
        <fullName evidence="3">SRPBCC domain-containing protein</fullName>
    </submittedName>
</protein>